<accession>W0VEF4</accession>
<dbReference type="EMBL" id="HG322949">
    <property type="protein sequence ID" value="CDG85793.1"/>
    <property type="molecule type" value="Genomic_DNA"/>
</dbReference>
<keyword evidence="3" id="KW-0378">Hydrolase</keyword>
<evidence type="ECO:0000256" key="1">
    <source>
        <dbReference type="ARBA" id="ARBA00008542"/>
    </source>
</evidence>
<keyword evidence="4" id="KW-1185">Reference proteome</keyword>
<feature type="domain" description="DJ-1/PfpI" evidence="2">
    <location>
        <begin position="54"/>
        <end position="235"/>
    </location>
</feature>
<dbReference type="PANTHER" id="PTHR42733">
    <property type="entry name" value="DJ-1 PROTEIN"/>
    <property type="match status" value="1"/>
</dbReference>
<dbReference type="InterPro" id="IPR029062">
    <property type="entry name" value="Class_I_gatase-like"/>
</dbReference>
<evidence type="ECO:0000259" key="2">
    <source>
        <dbReference type="Pfam" id="PF01965"/>
    </source>
</evidence>
<dbReference type="NCBIfam" id="TIGR01382">
    <property type="entry name" value="PfpI"/>
    <property type="match status" value="1"/>
</dbReference>
<dbReference type="PANTHER" id="PTHR42733:SF12">
    <property type="entry name" value="PROTEINASE"/>
    <property type="match status" value="1"/>
</dbReference>
<dbReference type="RefSeq" id="WP_061301658.1">
    <property type="nucleotide sequence ID" value="NZ_BCTH01000097.1"/>
</dbReference>
<dbReference type="Proteomes" id="UP000027604">
    <property type="component" value="Chromosome I"/>
</dbReference>
<reference evidence="3 4" key="1">
    <citation type="journal article" date="2015" name="Genome Announc.">
        <title>Genome Sequence of Mushroom Soft-Rot Pathogen Janthinobacterium agaricidamnosum.</title>
        <authorList>
            <person name="Graupner K."/>
            <person name="Lackner G."/>
            <person name="Hertweck C."/>
        </authorList>
    </citation>
    <scope>NUCLEOTIDE SEQUENCE [LARGE SCALE GENOMIC DNA]</scope>
    <source>
        <strain evidence="4">NBRC 102515 / DSM 9628</strain>
    </source>
</reference>
<evidence type="ECO:0000313" key="4">
    <source>
        <dbReference type="Proteomes" id="UP000027604"/>
    </source>
</evidence>
<dbReference type="OrthoDB" id="9792284at2"/>
<evidence type="ECO:0000313" key="3">
    <source>
        <dbReference type="EMBL" id="CDG85793.1"/>
    </source>
</evidence>
<proteinExistence type="inferred from homology"/>
<dbReference type="STRING" id="1349767.GJA_5196"/>
<dbReference type="PROSITE" id="PS51276">
    <property type="entry name" value="PEPTIDASE_C56_PFPI"/>
    <property type="match status" value="1"/>
</dbReference>
<dbReference type="AlphaFoldDB" id="W0VEF4"/>
<dbReference type="eggNOG" id="COG0693">
    <property type="taxonomic scope" value="Bacteria"/>
</dbReference>
<dbReference type="CDD" id="cd03134">
    <property type="entry name" value="GATase1_PfpI_like"/>
    <property type="match status" value="1"/>
</dbReference>
<dbReference type="Gene3D" id="3.40.50.880">
    <property type="match status" value="1"/>
</dbReference>
<dbReference type="InterPro" id="IPR006286">
    <property type="entry name" value="C56_PfpI-like"/>
</dbReference>
<keyword evidence="3" id="KW-0645">Protease</keyword>
<dbReference type="PATRIC" id="fig|1349767.4.peg.1797"/>
<name>W0VEF4_9BURK</name>
<dbReference type="GO" id="GO:0008233">
    <property type="term" value="F:peptidase activity"/>
    <property type="evidence" value="ECO:0007669"/>
    <property type="project" value="UniProtKB-KW"/>
</dbReference>
<dbReference type="SUPFAM" id="SSF52317">
    <property type="entry name" value="Class I glutamine amidotransferase-like"/>
    <property type="match status" value="1"/>
</dbReference>
<dbReference type="Pfam" id="PF01965">
    <property type="entry name" value="DJ-1_PfpI"/>
    <property type="match status" value="1"/>
</dbReference>
<protein>
    <submittedName>
        <fullName evidence="3">Intracellular protease, PfpI family protein</fullName>
    </submittedName>
</protein>
<gene>
    <name evidence="3" type="ORF">GJA_5196</name>
</gene>
<comment type="similarity">
    <text evidence="1">Belongs to the peptidase C56 family.</text>
</comment>
<organism evidence="3 4">
    <name type="scientific">Janthinobacterium agaricidamnosum NBRC 102515 = DSM 9628</name>
    <dbReference type="NCBI Taxonomy" id="1349767"/>
    <lineage>
        <taxon>Bacteria</taxon>
        <taxon>Pseudomonadati</taxon>
        <taxon>Pseudomonadota</taxon>
        <taxon>Betaproteobacteria</taxon>
        <taxon>Burkholderiales</taxon>
        <taxon>Oxalobacteraceae</taxon>
        <taxon>Janthinobacterium</taxon>
    </lineage>
</organism>
<dbReference type="InterPro" id="IPR002818">
    <property type="entry name" value="DJ-1/PfpI"/>
</dbReference>
<sequence>MNNISIGLNALLGTETSAAIPRISAAEMFNAPENRPLYDLWTQAPTDPKIYNNRRVAVIATDGVEEIELTTVLHFFRSRGATVDLIAPKKPSYPPMFGLQIPAIRETHILTIHYIETAGWIAFDKVLDDAEPEIYDAVVIPGGAWNPDTLRADPKVLAFVRAVAQNEKIVASICHGPWILADAGLLVGRRATAWWAMKNDLTNAGAIFVDEPVVVDGKIISSRAPTDLVAFVNAIGVQLA</sequence>
<dbReference type="HOGENOM" id="CLU_000445_44_4_4"/>
<dbReference type="GO" id="GO:0006508">
    <property type="term" value="P:proteolysis"/>
    <property type="evidence" value="ECO:0007669"/>
    <property type="project" value="UniProtKB-KW"/>
</dbReference>
<dbReference type="KEGG" id="jag:GJA_5196"/>